<accession>A0AAX4HP08</accession>
<feature type="transmembrane region" description="Helical" evidence="1">
    <location>
        <begin position="30"/>
        <end position="48"/>
    </location>
</feature>
<sequence length="125" mass="14873">MKKNSKDCFCALCRSPRKLRYSRHLSGQNYLQILILTLCVTAALYPWFDWKGACALPIIWGLFESIHKSLYRKDLKCPYCGFDPKWYKKDVKLARQKVEEFLKQNPESPVLRRIRQEDSTYNHLN</sequence>
<keyword evidence="3" id="KW-1185">Reference proteome</keyword>
<evidence type="ECO:0000313" key="2">
    <source>
        <dbReference type="EMBL" id="WPU64891.1"/>
    </source>
</evidence>
<dbReference type="AlphaFoldDB" id="A0AAX4HP08"/>
<organism evidence="2 3">
    <name type="scientific">Peredibacter starrii</name>
    <dbReference type="NCBI Taxonomy" id="28202"/>
    <lineage>
        <taxon>Bacteria</taxon>
        <taxon>Pseudomonadati</taxon>
        <taxon>Bdellovibrionota</taxon>
        <taxon>Bacteriovoracia</taxon>
        <taxon>Bacteriovoracales</taxon>
        <taxon>Bacteriovoracaceae</taxon>
        <taxon>Peredibacter</taxon>
    </lineage>
</organism>
<proteinExistence type="predicted"/>
<dbReference type="EMBL" id="CP139487">
    <property type="protein sequence ID" value="WPU64891.1"/>
    <property type="molecule type" value="Genomic_DNA"/>
</dbReference>
<dbReference type="Proteomes" id="UP001324634">
    <property type="component" value="Chromosome"/>
</dbReference>
<keyword evidence="1" id="KW-0472">Membrane</keyword>
<evidence type="ECO:0000256" key="1">
    <source>
        <dbReference type="SAM" id="Phobius"/>
    </source>
</evidence>
<keyword evidence="1" id="KW-0812">Transmembrane</keyword>
<dbReference type="RefSeq" id="WP_321394558.1">
    <property type="nucleotide sequence ID" value="NZ_CP139487.1"/>
</dbReference>
<evidence type="ECO:0000313" key="3">
    <source>
        <dbReference type="Proteomes" id="UP001324634"/>
    </source>
</evidence>
<keyword evidence="1" id="KW-1133">Transmembrane helix</keyword>
<gene>
    <name evidence="2" type="ORF">SOO65_19535</name>
</gene>
<name>A0AAX4HP08_9BACT</name>
<dbReference type="KEGG" id="psti:SOO65_19535"/>
<reference evidence="2 3" key="1">
    <citation type="submission" date="2023-11" db="EMBL/GenBank/DDBJ databases">
        <title>Peredibacter starrii A3.12.</title>
        <authorList>
            <person name="Mitchell R.J."/>
        </authorList>
    </citation>
    <scope>NUCLEOTIDE SEQUENCE [LARGE SCALE GENOMIC DNA]</scope>
    <source>
        <strain evidence="2 3">A3.12</strain>
    </source>
</reference>
<protein>
    <submittedName>
        <fullName evidence="2">Uncharacterized protein</fullName>
    </submittedName>
</protein>